<evidence type="ECO:0000313" key="15">
    <source>
        <dbReference type="Proteomes" id="UP000247744"/>
    </source>
</evidence>
<comment type="subcellular location">
    <subcellularLocation>
        <location evidence="2">Cell membrane</location>
    </subcellularLocation>
    <subcellularLocation>
        <location evidence="1">Membrane</location>
        <topology evidence="1">Multi-pass membrane protein</topology>
    </subcellularLocation>
</comment>
<dbReference type="OrthoDB" id="501320at2"/>
<keyword evidence="8" id="KW-0067">ATP-binding</keyword>
<dbReference type="InterPro" id="IPR050095">
    <property type="entry name" value="ECF_ABC_transporter_ATP-bd"/>
</dbReference>
<dbReference type="Pfam" id="PF00005">
    <property type="entry name" value="ABC_tran"/>
    <property type="match status" value="2"/>
</dbReference>
<evidence type="ECO:0000256" key="3">
    <source>
        <dbReference type="ARBA" id="ARBA00005417"/>
    </source>
</evidence>
<dbReference type="SMART" id="SM00382">
    <property type="entry name" value="AAA"/>
    <property type="match status" value="2"/>
</dbReference>
<keyword evidence="5" id="KW-1003">Cell membrane</keyword>
<dbReference type="Proteomes" id="UP000247744">
    <property type="component" value="Unassembled WGS sequence"/>
</dbReference>
<dbReference type="PROSITE" id="PS00211">
    <property type="entry name" value="ABC_TRANSPORTER_1"/>
    <property type="match status" value="2"/>
</dbReference>
<feature type="transmembrane region" description="Helical" evidence="12">
    <location>
        <begin position="799"/>
        <end position="817"/>
    </location>
</feature>
<comment type="caution">
    <text evidence="14">The sequence shown here is derived from an EMBL/GenBank/DDBJ whole genome shotgun (WGS) entry which is preliminary data.</text>
</comment>
<dbReference type="FunFam" id="3.40.50.300:FF:000224">
    <property type="entry name" value="Energy-coupling factor transporter ATP-binding protein EcfA"/>
    <property type="match status" value="2"/>
</dbReference>
<dbReference type="PANTHER" id="PTHR43553">
    <property type="entry name" value="HEAVY METAL TRANSPORTER"/>
    <property type="match status" value="1"/>
</dbReference>
<keyword evidence="11 12" id="KW-0472">Membrane</keyword>
<comment type="similarity">
    <text evidence="3">Belongs to the ABC transporter superfamily.</text>
</comment>
<sequence length="818" mass="88919">MTQSAVPDSADSTAMVARLSHVSFSYDGGRTWALDNLSMEVHAGEHLCILGANGSGKSTLGSILSGATAPDRGQVELMGRAVCSDTPDQGRQVDAEAYRQVRRSIGMVFQNPEDQIVTTVVQDDVAFGPENLGLPRQRMLSCVPAALKQVDLQTRMNDDPTRMSGGQQQRLALAGSLAMNPSMMVLDEPGAMLDAAGRQEIQSILCRLTAQGTAVVHITHLLEQARQADRVLVLDHGHILAFGRPDEILNRQDLPALVDDISLARRSQPDRNSLTQSRASKTDAKTTVDNHTISMVKFSDVSYRFPDAGRKTLNQVNLELASGQTLAIIGRNGSGKSTLARLICALAVPDSGSIQVAGLPLAGPDRPKAKHQRRQNLRLLRQRVGYVMQYPEHQLFADTVAQDIAYGPRNLGYEPQQVQQRVDETMKLLGIADLADRSPFDLSGGQRRLVAIAGVVACSPQLLVLDEVTASLDPQARARIMTLLRVLHQRGVTIVMSTHADREALNLADQTLLLEHGETLAYGSTADVVERYHQLLATDGTVKEATGKETPRKEAGRTQTDNKPVSLLARLDPRAKLVTFLLAMFTAFAISTPTQLVLALVVTVGLFAAARAPLRSMMNSVKGFLVLMLLLALFNLLVTQTGRRLAVWGPFVLTTGGIWVAVLYACRFMLIIFLGALLVETTTPTQMADACESLLSPLSRLGIHTNEIALVLSLALRFIPTLRREIQAIAEAQAARGGSIESGSLSQRLHAATAITVPVFAGALRHADNLSRALDARCYEGSRQQRTHYRLLQLGRMDILFIALMSLYLLALLLHPLF</sequence>
<evidence type="ECO:0000256" key="2">
    <source>
        <dbReference type="ARBA" id="ARBA00004236"/>
    </source>
</evidence>
<dbReference type="InterPro" id="IPR003593">
    <property type="entry name" value="AAA+_ATPase"/>
</dbReference>
<feature type="domain" description="ABC transporter" evidence="13">
    <location>
        <begin position="296"/>
        <end position="541"/>
    </location>
</feature>
<dbReference type="NCBIfam" id="NF010167">
    <property type="entry name" value="PRK13648.1"/>
    <property type="match status" value="2"/>
</dbReference>
<evidence type="ECO:0000256" key="1">
    <source>
        <dbReference type="ARBA" id="ARBA00004141"/>
    </source>
</evidence>
<evidence type="ECO:0000256" key="7">
    <source>
        <dbReference type="ARBA" id="ARBA00022741"/>
    </source>
</evidence>
<dbReference type="CDD" id="cd03225">
    <property type="entry name" value="ABC_cobalt_CbiO_domain1"/>
    <property type="match status" value="2"/>
</dbReference>
<keyword evidence="4" id="KW-0813">Transport</keyword>
<dbReference type="SUPFAM" id="SSF52540">
    <property type="entry name" value="P-loop containing nucleoside triphosphate hydrolases"/>
    <property type="match status" value="2"/>
</dbReference>
<dbReference type="InterPro" id="IPR003439">
    <property type="entry name" value="ABC_transporter-like_ATP-bd"/>
</dbReference>
<evidence type="ECO:0000256" key="11">
    <source>
        <dbReference type="ARBA" id="ARBA00023136"/>
    </source>
</evidence>
<name>A0A318M5P9_9BIFI</name>
<keyword evidence="7" id="KW-0547">Nucleotide-binding</keyword>
<evidence type="ECO:0000256" key="6">
    <source>
        <dbReference type="ARBA" id="ARBA00022692"/>
    </source>
</evidence>
<dbReference type="EMBL" id="QGLL01000008">
    <property type="protein sequence ID" value="PXY82350.1"/>
    <property type="molecule type" value="Genomic_DNA"/>
</dbReference>
<dbReference type="GO" id="GO:0042626">
    <property type="term" value="F:ATPase-coupled transmembrane transporter activity"/>
    <property type="evidence" value="ECO:0007669"/>
    <property type="project" value="TreeGrafter"/>
</dbReference>
<dbReference type="GO" id="GO:0005524">
    <property type="term" value="F:ATP binding"/>
    <property type="evidence" value="ECO:0007669"/>
    <property type="project" value="UniProtKB-KW"/>
</dbReference>
<proteinExistence type="inferred from homology"/>
<dbReference type="GO" id="GO:0043190">
    <property type="term" value="C:ATP-binding cassette (ABC) transporter complex"/>
    <property type="evidence" value="ECO:0007669"/>
    <property type="project" value="TreeGrafter"/>
</dbReference>
<dbReference type="InterPro" id="IPR027417">
    <property type="entry name" value="P-loop_NTPase"/>
</dbReference>
<dbReference type="GO" id="GO:0016887">
    <property type="term" value="F:ATP hydrolysis activity"/>
    <property type="evidence" value="ECO:0007669"/>
    <property type="project" value="InterPro"/>
</dbReference>
<dbReference type="CDD" id="cd16914">
    <property type="entry name" value="EcfT"/>
    <property type="match status" value="1"/>
</dbReference>
<gene>
    <name evidence="14" type="ORF">DKK75_04945</name>
</gene>
<dbReference type="PROSITE" id="PS50893">
    <property type="entry name" value="ABC_TRANSPORTER_2"/>
    <property type="match status" value="2"/>
</dbReference>
<evidence type="ECO:0000256" key="10">
    <source>
        <dbReference type="ARBA" id="ARBA00022989"/>
    </source>
</evidence>
<feature type="transmembrane region" description="Helical" evidence="12">
    <location>
        <begin position="658"/>
        <end position="679"/>
    </location>
</feature>
<reference evidence="14 15" key="1">
    <citation type="submission" date="2018-05" db="EMBL/GenBank/DDBJ databases">
        <title>Reference genomes for bee gut microbiota database.</title>
        <authorList>
            <person name="Ellegaard K.M."/>
        </authorList>
    </citation>
    <scope>NUCLEOTIDE SEQUENCE [LARGE SCALE GENOMIC DNA]</scope>
    <source>
        <strain evidence="14 15">ESL0200</strain>
    </source>
</reference>
<feature type="transmembrane region" description="Helical" evidence="12">
    <location>
        <begin position="621"/>
        <end position="638"/>
    </location>
</feature>
<evidence type="ECO:0000256" key="5">
    <source>
        <dbReference type="ARBA" id="ARBA00022475"/>
    </source>
</evidence>
<keyword evidence="6 12" id="KW-0812">Transmembrane</keyword>
<feature type="transmembrane region" description="Helical" evidence="12">
    <location>
        <begin position="580"/>
        <end position="609"/>
    </location>
</feature>
<dbReference type="PANTHER" id="PTHR43553:SF24">
    <property type="entry name" value="ENERGY-COUPLING FACTOR TRANSPORTER ATP-BINDING PROTEIN ECFA1"/>
    <property type="match status" value="1"/>
</dbReference>
<evidence type="ECO:0000256" key="9">
    <source>
        <dbReference type="ARBA" id="ARBA00022967"/>
    </source>
</evidence>
<dbReference type="Pfam" id="PF02361">
    <property type="entry name" value="CbiQ"/>
    <property type="match status" value="1"/>
</dbReference>
<evidence type="ECO:0000313" key="14">
    <source>
        <dbReference type="EMBL" id="PXY82350.1"/>
    </source>
</evidence>
<dbReference type="Gene3D" id="3.40.50.300">
    <property type="entry name" value="P-loop containing nucleotide triphosphate hydrolases"/>
    <property type="match status" value="2"/>
</dbReference>
<organism evidence="14 15">
    <name type="scientific">Bifidobacterium asteroides</name>
    <dbReference type="NCBI Taxonomy" id="1684"/>
    <lineage>
        <taxon>Bacteria</taxon>
        <taxon>Bacillati</taxon>
        <taxon>Actinomycetota</taxon>
        <taxon>Actinomycetes</taxon>
        <taxon>Bifidobacteriales</taxon>
        <taxon>Bifidobacteriaceae</taxon>
        <taxon>Bifidobacterium</taxon>
    </lineage>
</organism>
<evidence type="ECO:0000256" key="12">
    <source>
        <dbReference type="SAM" id="Phobius"/>
    </source>
</evidence>
<dbReference type="InterPro" id="IPR017871">
    <property type="entry name" value="ABC_transporter-like_CS"/>
</dbReference>
<dbReference type="InterPro" id="IPR015856">
    <property type="entry name" value="ABC_transpr_CbiO/EcfA_su"/>
</dbReference>
<accession>A0A318M5P9</accession>
<evidence type="ECO:0000256" key="4">
    <source>
        <dbReference type="ARBA" id="ARBA00022448"/>
    </source>
</evidence>
<dbReference type="InterPro" id="IPR003339">
    <property type="entry name" value="ABC/ECF_trnsptr_transmembrane"/>
</dbReference>
<evidence type="ECO:0000256" key="8">
    <source>
        <dbReference type="ARBA" id="ARBA00022840"/>
    </source>
</evidence>
<dbReference type="AlphaFoldDB" id="A0A318M5P9"/>
<keyword evidence="9" id="KW-1278">Translocase</keyword>
<evidence type="ECO:0000259" key="13">
    <source>
        <dbReference type="PROSITE" id="PS50893"/>
    </source>
</evidence>
<protein>
    <submittedName>
        <fullName evidence="14">Cobalt ABC transporter</fullName>
    </submittedName>
</protein>
<keyword evidence="10 12" id="KW-1133">Transmembrane helix</keyword>
<feature type="domain" description="ABC transporter" evidence="13">
    <location>
        <begin position="17"/>
        <end position="261"/>
    </location>
</feature>